<reference evidence="2 3" key="1">
    <citation type="submission" date="2024-01" db="EMBL/GenBank/DDBJ databases">
        <title>The genomes of 5 underutilized Papilionoideae crops provide insights into root nodulation and disease resistance.</title>
        <authorList>
            <person name="Yuan L."/>
        </authorList>
    </citation>
    <scope>NUCLEOTIDE SEQUENCE [LARGE SCALE GENOMIC DNA]</scope>
    <source>
        <strain evidence="2">LY-2023</strain>
        <tissue evidence="2">Leaf</tissue>
    </source>
</reference>
<evidence type="ECO:0000256" key="1">
    <source>
        <dbReference type="SAM" id="MobiDB-lite"/>
    </source>
</evidence>
<protein>
    <submittedName>
        <fullName evidence="2">Uncharacterized protein</fullName>
    </submittedName>
</protein>
<organism evidence="2 3">
    <name type="scientific">Clitoria ternatea</name>
    <name type="common">Butterfly pea</name>
    <dbReference type="NCBI Taxonomy" id="43366"/>
    <lineage>
        <taxon>Eukaryota</taxon>
        <taxon>Viridiplantae</taxon>
        <taxon>Streptophyta</taxon>
        <taxon>Embryophyta</taxon>
        <taxon>Tracheophyta</taxon>
        <taxon>Spermatophyta</taxon>
        <taxon>Magnoliopsida</taxon>
        <taxon>eudicotyledons</taxon>
        <taxon>Gunneridae</taxon>
        <taxon>Pentapetalae</taxon>
        <taxon>rosids</taxon>
        <taxon>fabids</taxon>
        <taxon>Fabales</taxon>
        <taxon>Fabaceae</taxon>
        <taxon>Papilionoideae</taxon>
        <taxon>50 kb inversion clade</taxon>
        <taxon>NPAAA clade</taxon>
        <taxon>indigoferoid/millettioid clade</taxon>
        <taxon>Phaseoleae</taxon>
        <taxon>Clitoria</taxon>
    </lineage>
</organism>
<dbReference type="PANTHER" id="PTHR30027">
    <property type="entry name" value="RIBOSOMAL RNA SMALL SUBUNIT METHYLTRANSFERASE E"/>
    <property type="match status" value="1"/>
</dbReference>
<dbReference type="GO" id="GO:0070042">
    <property type="term" value="F:rRNA (uridine-N3-)-methyltransferase activity"/>
    <property type="evidence" value="ECO:0007669"/>
    <property type="project" value="TreeGrafter"/>
</dbReference>
<dbReference type="AlphaFoldDB" id="A0AAN9IJW6"/>
<proteinExistence type="predicted"/>
<dbReference type="Proteomes" id="UP001359559">
    <property type="component" value="Unassembled WGS sequence"/>
</dbReference>
<sequence length="213" mass="24088">MRPKPAKPAENLSERPKGLTNGPWRGFPAMRGKIANAGRNRLWHVERKNQKIEIELGARRNVSNPRSRYPSLRESFMAPKPHPLQWERRSGRRLQNVDRTGLDFVALDDLILIPPQNTQWHVYARFVFQPHFSLVGNHTCPCTLKGARVDWLVEKCTVCQRLHEMIPKPPVEINDLLHLLSLIVTAKATPVLGALTSLEKEIAGLIIIGPEGG</sequence>
<gene>
    <name evidence="2" type="ORF">RJT34_25302</name>
</gene>
<keyword evidence="3" id="KW-1185">Reference proteome</keyword>
<dbReference type="InterPro" id="IPR006700">
    <property type="entry name" value="RsmE"/>
</dbReference>
<name>A0AAN9IJW6_CLITE</name>
<dbReference type="EMBL" id="JAYKXN010000006">
    <property type="protein sequence ID" value="KAK7280240.1"/>
    <property type="molecule type" value="Genomic_DNA"/>
</dbReference>
<evidence type="ECO:0000313" key="2">
    <source>
        <dbReference type="EMBL" id="KAK7280240.1"/>
    </source>
</evidence>
<dbReference type="GO" id="GO:0070475">
    <property type="term" value="P:rRNA base methylation"/>
    <property type="evidence" value="ECO:0007669"/>
    <property type="project" value="TreeGrafter"/>
</dbReference>
<comment type="caution">
    <text evidence="2">The sequence shown here is derived from an EMBL/GenBank/DDBJ whole genome shotgun (WGS) entry which is preliminary data.</text>
</comment>
<evidence type="ECO:0000313" key="3">
    <source>
        <dbReference type="Proteomes" id="UP001359559"/>
    </source>
</evidence>
<dbReference type="PANTHER" id="PTHR30027:SF3">
    <property type="entry name" value="16S RRNA (URACIL(1498)-N(3))-METHYLTRANSFERASE"/>
    <property type="match status" value="1"/>
</dbReference>
<accession>A0AAN9IJW6</accession>
<feature type="region of interest" description="Disordered" evidence="1">
    <location>
        <begin position="1"/>
        <end position="27"/>
    </location>
</feature>